<evidence type="ECO:0000313" key="2">
    <source>
        <dbReference type="Proteomes" id="UP000176998"/>
    </source>
</evidence>
<dbReference type="RefSeq" id="XP_022470303.1">
    <property type="nucleotide sequence ID" value="XM_022623172.1"/>
</dbReference>
<dbReference type="AlphaFoldDB" id="A0A1G4AVE4"/>
<evidence type="ECO:0000313" key="1">
    <source>
        <dbReference type="EMBL" id="OHE93137.1"/>
    </source>
</evidence>
<dbReference type="EMBL" id="MJBS01000127">
    <property type="protein sequence ID" value="OHE93137.1"/>
    <property type="molecule type" value="Genomic_DNA"/>
</dbReference>
<dbReference type="Proteomes" id="UP000176998">
    <property type="component" value="Unassembled WGS sequence"/>
</dbReference>
<proteinExistence type="predicted"/>
<keyword evidence="2" id="KW-1185">Reference proteome</keyword>
<name>A0A1G4AVE4_9PEZI</name>
<organism evidence="1 2">
    <name type="scientific">Colletotrichum orchidophilum</name>
    <dbReference type="NCBI Taxonomy" id="1209926"/>
    <lineage>
        <taxon>Eukaryota</taxon>
        <taxon>Fungi</taxon>
        <taxon>Dikarya</taxon>
        <taxon>Ascomycota</taxon>
        <taxon>Pezizomycotina</taxon>
        <taxon>Sordariomycetes</taxon>
        <taxon>Hypocreomycetidae</taxon>
        <taxon>Glomerellales</taxon>
        <taxon>Glomerellaceae</taxon>
        <taxon>Colletotrichum</taxon>
    </lineage>
</organism>
<comment type="caution">
    <text evidence="1">The sequence shown here is derived from an EMBL/GenBank/DDBJ whole genome shotgun (WGS) entry which is preliminary data.</text>
</comment>
<accession>A0A1G4AVE4</accession>
<dbReference type="GeneID" id="34564682"/>
<reference evidence="1 2" key="1">
    <citation type="submission" date="2016-09" db="EMBL/GenBank/DDBJ databases">
        <authorList>
            <person name="Capua I."/>
            <person name="De Benedictis P."/>
            <person name="Joannis T."/>
            <person name="Lombin L.H."/>
            <person name="Cattoli G."/>
        </authorList>
    </citation>
    <scope>NUCLEOTIDE SEQUENCE [LARGE SCALE GENOMIC DNA]</scope>
    <source>
        <strain evidence="1 2">IMI 309357</strain>
    </source>
</reference>
<gene>
    <name evidence="1" type="ORF">CORC01_11549</name>
</gene>
<protein>
    <submittedName>
        <fullName evidence="1">Uncharacterized protein</fullName>
    </submittedName>
</protein>
<sequence length="44" mass="4580">MSSTAKLAADLIQTQAQAQAQELGVWARIGTSSTESDNLAVCTL</sequence>